<evidence type="ECO:0000256" key="1">
    <source>
        <dbReference type="SAM" id="Coils"/>
    </source>
</evidence>
<dbReference type="STRING" id="329046.A0A1Y2CWZ4"/>
<keyword evidence="1" id="KW-0175">Coiled coil</keyword>
<feature type="non-terminal residue" evidence="2">
    <location>
        <position position="1"/>
    </location>
</feature>
<name>A0A1Y2CWZ4_9FUNG</name>
<dbReference type="EMBL" id="MCGO01000005">
    <property type="protein sequence ID" value="ORY51549.1"/>
    <property type="molecule type" value="Genomic_DNA"/>
</dbReference>
<sequence length="1034" mass="117775">MDPRYADPPLWLQNAKSSLMNSSKSVAILRLRIATELRARLHAANKLGPHALSLMPKQDRDAIFRAVSDAVLSEGPLIPGDEESGVNGRTLWMDIREEAEASVDEQLGVAIAAGLFKERGGSGADTLEAKMKLAMKESEMGIMNLLSKWPDSRIALRGFVNVALSRDLRRVAWLACLSDNDTVKDFFHYVNTDRIQKNTVIYGTSFFHICQSFLGSFPLLLQLASQYRVVKRMEQVLGYLLTEKSVPHLRSMNLAIEAFPPDELTERLNTTRAHPKLSEFQSLGEGSVRRRQMMLLVPFLKALELDDIDITNTNMLGERQTKYLDEDGEFTRVVAKAAEGESRDWLNVFYANDDVNLRKKGGYNMDWDESRTARLTEVYARFWSIIPFSWREGGDLMVQAISADVEAYLHKEDPELYSFLANMLGKPGSGHDFSGFGKYIRQLLGDVFVGRCSLTVLCYIFDQFIVASFESTGDEKFPSMDSLCAWICGSMMIQMKDKLMKCTSADELGPVSAIYQSAMTVSVLSTTMEVHFLSKFRASLLNTFPIPPPFVDLPNHVFGYNATAMSLLPAERKNAEMYEKVVAYLANVKRLEDEKKDIGKRGTDLDPLSEKDLIFAETEEYALLKEFYIEKRRKERRLKQLMRRWKSFARSLSLWSIYIKRVKKKVAIRAQKTLERERIERERLRQLQLDEEFRRRQAEQDEIGTSFLHRMVNNADEEGSIYGVWGNEDGRLNDDDDVHMHSNDSFGLNNDPLFAEELRRQEAIRAAEAAAAADAEYKRQQAKSQVKKPPLVKNTLVVRMATFVGEECINLTVLGQIFAAIFKKVQYLLQGEFCMNLAMIDLVGHALSFESLLEKDLEQVLKKQVPKGEFYSVLRAISEKNRHKVLELLERARIKRLEHALAASGSKAAAADEGQIMRVEEDESIKDSIRDMAMELVAGKVYTRKIKDMKRFTGLFSNIVEGLRIVVEGDQDLRETNWVASLHRENEFHQAEKAAWNTLFGEKPEYSEARVKTLVSGNDPKKEAFLREVEKLLK</sequence>
<dbReference type="Proteomes" id="UP000193642">
    <property type="component" value="Unassembled WGS sequence"/>
</dbReference>
<dbReference type="OrthoDB" id="2137514at2759"/>
<keyword evidence="3" id="KW-1185">Reference proteome</keyword>
<protein>
    <submittedName>
        <fullName evidence="2">Uncharacterized protein</fullName>
    </submittedName>
</protein>
<reference evidence="2 3" key="1">
    <citation type="submission" date="2016-07" db="EMBL/GenBank/DDBJ databases">
        <title>Pervasive Adenine N6-methylation of Active Genes in Fungi.</title>
        <authorList>
            <consortium name="DOE Joint Genome Institute"/>
            <person name="Mondo S.J."/>
            <person name="Dannebaum R.O."/>
            <person name="Kuo R.C."/>
            <person name="Labutti K."/>
            <person name="Haridas S."/>
            <person name="Kuo A."/>
            <person name="Salamov A."/>
            <person name="Ahrendt S.R."/>
            <person name="Lipzen A."/>
            <person name="Sullivan W."/>
            <person name="Andreopoulos W.B."/>
            <person name="Clum A."/>
            <person name="Lindquist E."/>
            <person name="Daum C."/>
            <person name="Ramamoorthy G.K."/>
            <person name="Gryganskyi A."/>
            <person name="Culley D."/>
            <person name="Magnuson J.K."/>
            <person name="James T.Y."/>
            <person name="O'Malley M.A."/>
            <person name="Stajich J.E."/>
            <person name="Spatafora J.W."/>
            <person name="Visel A."/>
            <person name="Grigoriev I.V."/>
        </authorList>
    </citation>
    <scope>NUCLEOTIDE SEQUENCE [LARGE SCALE GENOMIC DNA]</scope>
    <source>
        <strain evidence="2 3">JEL800</strain>
    </source>
</reference>
<feature type="coiled-coil region" evidence="1">
    <location>
        <begin position="624"/>
        <end position="687"/>
    </location>
</feature>
<proteinExistence type="predicted"/>
<dbReference type="AlphaFoldDB" id="A0A1Y2CWZ4"/>
<gene>
    <name evidence="2" type="ORF">BCR33DRAFT_712581</name>
</gene>
<evidence type="ECO:0000313" key="2">
    <source>
        <dbReference type="EMBL" id="ORY51549.1"/>
    </source>
</evidence>
<accession>A0A1Y2CWZ4</accession>
<evidence type="ECO:0000313" key="3">
    <source>
        <dbReference type="Proteomes" id="UP000193642"/>
    </source>
</evidence>
<comment type="caution">
    <text evidence="2">The sequence shown here is derived from an EMBL/GenBank/DDBJ whole genome shotgun (WGS) entry which is preliminary data.</text>
</comment>
<organism evidence="2 3">
    <name type="scientific">Rhizoclosmatium globosum</name>
    <dbReference type="NCBI Taxonomy" id="329046"/>
    <lineage>
        <taxon>Eukaryota</taxon>
        <taxon>Fungi</taxon>
        <taxon>Fungi incertae sedis</taxon>
        <taxon>Chytridiomycota</taxon>
        <taxon>Chytridiomycota incertae sedis</taxon>
        <taxon>Chytridiomycetes</taxon>
        <taxon>Chytridiales</taxon>
        <taxon>Chytriomycetaceae</taxon>
        <taxon>Rhizoclosmatium</taxon>
    </lineage>
</organism>